<proteinExistence type="predicted"/>
<dbReference type="GeneID" id="29058832"/>
<evidence type="ECO:0000313" key="1">
    <source>
        <dbReference type="EMBL" id="AMS01198.1"/>
    </source>
</evidence>
<dbReference type="KEGG" id="vg:29058832"/>
<evidence type="ECO:0000313" key="2">
    <source>
        <dbReference type="Proteomes" id="UP000202618"/>
    </source>
</evidence>
<sequence>MDQNCGFLIIESTSEPVKPNIIEHNKDNVVIEAILQEAEAGNRNRREYAFEALDGAIRSPQIQEKLRRKSLFGEAGHPLSDKMERQTYIDQTRMSHVIEKLWWEQKLLKGVVATTNTAVGKDMEGLIRQGTEVAFSMRGLGGVTRKVNGLTRVEKPLHIVTWDWVIFPSHSNAYQTNIIKEDAIHPMNKRILNEGLMVSVAQDEILNYIKEESQNIKTTVDHLGLDERTAKLGEDGKTVSFNTEDGKAVLFIEDEIKKEIDNFLLIQF</sequence>
<organism evidence="1 2">
    <name type="scientific">Bacillus phage AR9</name>
    <dbReference type="NCBI Taxonomy" id="1815509"/>
    <lineage>
        <taxon>Viruses</taxon>
        <taxon>Duplodnaviria</taxon>
        <taxon>Heunggongvirae</taxon>
        <taxon>Uroviricota</taxon>
        <taxon>Caudoviricetes</taxon>
        <taxon>Takahashivirus</taxon>
        <taxon>Bacillus phage PBS1</taxon>
    </lineage>
</organism>
<reference evidence="1 2" key="1">
    <citation type="journal article" date="2016" name="Virology">
        <title>The genome of AR9, a giant transducing Bacillus phage encoding two multisubunit RNA polymerases.</title>
        <authorList>
            <person name="Lavysh D."/>
            <person name="Sokolova M."/>
            <person name="Minakhin L."/>
            <person name="Yakunina M."/>
            <person name="Artamonova T."/>
            <person name="Kozyavkin S."/>
            <person name="Makarova K.S."/>
            <person name="Koonin E.V."/>
            <person name="Severinov K."/>
        </authorList>
    </citation>
    <scope>NUCLEOTIDE SEQUENCE [LARGE SCALE GENOMIC DNA]</scope>
</reference>
<protein>
    <submittedName>
        <fullName evidence="1">Prohead core scaffold protein and protease</fullName>
    </submittedName>
</protein>
<dbReference type="RefSeq" id="YP_009283018.1">
    <property type="nucleotide sequence ID" value="NC_031039.1"/>
</dbReference>
<dbReference type="EMBL" id="KU878088">
    <property type="protein sequence ID" value="AMS01198.1"/>
    <property type="molecule type" value="Genomic_DNA"/>
</dbReference>
<keyword evidence="1" id="KW-0378">Hydrolase</keyword>
<gene>
    <name evidence="1" type="ORF">AR9_g114</name>
</gene>
<dbReference type="GO" id="GO:0008233">
    <property type="term" value="F:peptidase activity"/>
    <property type="evidence" value="ECO:0007669"/>
    <property type="project" value="UniProtKB-KW"/>
</dbReference>
<dbReference type="GO" id="GO:0006508">
    <property type="term" value="P:proteolysis"/>
    <property type="evidence" value="ECO:0007669"/>
    <property type="project" value="UniProtKB-KW"/>
</dbReference>
<dbReference type="InterPro" id="IPR005082">
    <property type="entry name" value="Peptidase_U9_T4_prohead"/>
</dbReference>
<keyword evidence="1" id="KW-0645">Protease</keyword>
<name>A0A172JI23_BPPB1</name>
<dbReference type="Proteomes" id="UP000202618">
    <property type="component" value="Segment"/>
</dbReference>
<accession>A0A172JI23</accession>
<dbReference type="Pfam" id="PF03420">
    <property type="entry name" value="Peptidase_S77"/>
    <property type="match status" value="1"/>
</dbReference>